<dbReference type="SMART" id="SM00109">
    <property type="entry name" value="C1"/>
    <property type="match status" value="1"/>
</dbReference>
<evidence type="ECO:0000256" key="2">
    <source>
        <dbReference type="PROSITE-ProRule" id="PRU00191"/>
    </source>
</evidence>
<dbReference type="InterPro" id="IPR051854">
    <property type="entry name" value="Rho-type_GAP"/>
</dbReference>
<keyword evidence="1" id="KW-0343">GTPase activation</keyword>
<dbReference type="PROSITE" id="PS50081">
    <property type="entry name" value="ZF_DAG_PE_2"/>
    <property type="match status" value="1"/>
</dbReference>
<dbReference type="AlphaFoldDB" id="A0A8J2JUS3"/>
<dbReference type="InterPro" id="IPR002219">
    <property type="entry name" value="PKC_DAG/PE"/>
</dbReference>
<feature type="compositionally biased region" description="Low complexity" evidence="3">
    <location>
        <begin position="215"/>
        <end position="229"/>
    </location>
</feature>
<accession>A0A8J2JUS3</accession>
<dbReference type="SMART" id="SM00252">
    <property type="entry name" value="SH2"/>
    <property type="match status" value="1"/>
</dbReference>
<dbReference type="Proteomes" id="UP000708208">
    <property type="component" value="Unassembled WGS sequence"/>
</dbReference>
<dbReference type="InterPro" id="IPR000198">
    <property type="entry name" value="RhoGAP_dom"/>
</dbReference>
<dbReference type="Pfam" id="PF00620">
    <property type="entry name" value="RhoGAP"/>
    <property type="match status" value="1"/>
</dbReference>
<evidence type="ECO:0000259" key="6">
    <source>
        <dbReference type="PROSITE" id="PS50238"/>
    </source>
</evidence>
<dbReference type="Pfam" id="PF00130">
    <property type="entry name" value="C1_1"/>
    <property type="match status" value="1"/>
</dbReference>
<evidence type="ECO:0000259" key="5">
    <source>
        <dbReference type="PROSITE" id="PS50081"/>
    </source>
</evidence>
<evidence type="ECO:0000256" key="3">
    <source>
        <dbReference type="SAM" id="MobiDB-lite"/>
    </source>
</evidence>
<sequence>MSQSDHAHEKVLKLVNEAPKASCVECKGLITSSGSNSPTSDTEFNNNISLSSLILSNGSSSGCTKASSTLNGTSTTSTSTIATTTTNNCWDQLDVSNPFGKAFHGYLLHSQTLELLTKDGQFLVRKQDNDDDFILSLRFNGLVKHFIISCDDSTGFLYVGERDKPYHSLQELVQEGLTTMYLDLKAGCYIDLMCDLTHFHNGTNGHQKFNHSRKNSSSPSPSASTASRSSIERQRNPDLKTHSFSIHTFEGLSRCQICQNFMWGLSSQGLQCKDCGFSIHESCAEKTFNECEPRVEFLKEIFGTDLTTLVKAAGGGKPPFVLEKCIVEIEKRGLHTEGIYRVSGSRELIERLKSFLEQDRESADLSQYVDIHSMCGLVKLYLRLLPQPLITTDVFQKFLTASGPLTLDMIKRNLRKLPLAHQITLKYLLQHLYRVAGKCDKNKMTSFNLSSVFAPSVLCPTLISLNTLKIGTNILETMIAHYPQLFPQ</sequence>
<evidence type="ECO:0000313" key="8">
    <source>
        <dbReference type="Proteomes" id="UP000708208"/>
    </source>
</evidence>
<gene>
    <name evidence="7" type="ORF">AFUS01_LOCUS13360</name>
</gene>
<keyword evidence="2" id="KW-0727">SH2 domain</keyword>
<dbReference type="EMBL" id="CAJVCH010108452">
    <property type="protein sequence ID" value="CAG7724328.1"/>
    <property type="molecule type" value="Genomic_DNA"/>
</dbReference>
<reference evidence="7" key="1">
    <citation type="submission" date="2021-06" db="EMBL/GenBank/DDBJ databases">
        <authorList>
            <person name="Hodson N. C."/>
            <person name="Mongue J. A."/>
            <person name="Jaron S. K."/>
        </authorList>
    </citation>
    <scope>NUCLEOTIDE SEQUENCE</scope>
</reference>
<comment type="caution">
    <text evidence="7">The sequence shown here is derived from an EMBL/GenBank/DDBJ whole genome shotgun (WGS) entry which is preliminary data.</text>
</comment>
<dbReference type="PROSITE" id="PS50001">
    <property type="entry name" value="SH2"/>
    <property type="match status" value="1"/>
</dbReference>
<feature type="domain" description="Phorbol-ester/DAG-type" evidence="5">
    <location>
        <begin position="241"/>
        <end position="291"/>
    </location>
</feature>
<evidence type="ECO:0000256" key="1">
    <source>
        <dbReference type="ARBA" id="ARBA00022468"/>
    </source>
</evidence>
<dbReference type="GO" id="GO:0005096">
    <property type="term" value="F:GTPase activator activity"/>
    <property type="evidence" value="ECO:0007669"/>
    <property type="project" value="UniProtKB-KW"/>
</dbReference>
<name>A0A8J2JUS3_9HEXA</name>
<feature type="domain" description="SH2" evidence="4">
    <location>
        <begin position="102"/>
        <end position="174"/>
    </location>
</feature>
<feature type="region of interest" description="Disordered" evidence="3">
    <location>
        <begin position="207"/>
        <end position="234"/>
    </location>
</feature>
<dbReference type="PANTHER" id="PTHR46075:SF2">
    <property type="entry name" value="RHO GTPASE ACTIVATING PROTEIN AT 5A, ISOFORM A"/>
    <property type="match status" value="1"/>
</dbReference>
<keyword evidence="8" id="KW-1185">Reference proteome</keyword>
<dbReference type="Pfam" id="PF00017">
    <property type="entry name" value="SH2"/>
    <property type="match status" value="1"/>
</dbReference>
<protein>
    <submittedName>
        <fullName evidence="7">Uncharacterized protein</fullName>
    </submittedName>
</protein>
<dbReference type="OrthoDB" id="3196451at2759"/>
<dbReference type="GO" id="GO:0007165">
    <property type="term" value="P:signal transduction"/>
    <property type="evidence" value="ECO:0007669"/>
    <property type="project" value="InterPro"/>
</dbReference>
<evidence type="ECO:0000313" key="7">
    <source>
        <dbReference type="EMBL" id="CAG7724328.1"/>
    </source>
</evidence>
<proteinExistence type="predicted"/>
<dbReference type="PANTHER" id="PTHR46075">
    <property type="entry name" value="CHIMERIN FAMILY MEMBER"/>
    <property type="match status" value="1"/>
</dbReference>
<dbReference type="InterPro" id="IPR000980">
    <property type="entry name" value="SH2"/>
</dbReference>
<dbReference type="PROSITE" id="PS50238">
    <property type="entry name" value="RHOGAP"/>
    <property type="match status" value="1"/>
</dbReference>
<evidence type="ECO:0000259" key="4">
    <source>
        <dbReference type="PROSITE" id="PS50001"/>
    </source>
</evidence>
<organism evidence="7 8">
    <name type="scientific">Allacma fusca</name>
    <dbReference type="NCBI Taxonomy" id="39272"/>
    <lineage>
        <taxon>Eukaryota</taxon>
        <taxon>Metazoa</taxon>
        <taxon>Ecdysozoa</taxon>
        <taxon>Arthropoda</taxon>
        <taxon>Hexapoda</taxon>
        <taxon>Collembola</taxon>
        <taxon>Symphypleona</taxon>
        <taxon>Sminthuridae</taxon>
        <taxon>Allacma</taxon>
    </lineage>
</organism>
<dbReference type="PROSITE" id="PS00479">
    <property type="entry name" value="ZF_DAG_PE_1"/>
    <property type="match status" value="1"/>
</dbReference>
<dbReference type="FunFam" id="3.30.60.20:FF:000025">
    <property type="entry name" value="Chimaerin"/>
    <property type="match status" value="1"/>
</dbReference>
<dbReference type="SMART" id="SM00324">
    <property type="entry name" value="RhoGAP"/>
    <property type="match status" value="1"/>
</dbReference>
<feature type="domain" description="Rho-GAP" evidence="6">
    <location>
        <begin position="304"/>
        <end position="486"/>
    </location>
</feature>